<evidence type="ECO:0000313" key="5">
    <source>
        <dbReference type="EMBL" id="NUW34437.1"/>
    </source>
</evidence>
<dbReference type="PANTHER" id="PTHR28629">
    <property type="entry name" value="TRIOKINASE/FMN CYCLASE"/>
    <property type="match status" value="1"/>
</dbReference>
<organism evidence="5 6">
    <name type="scientific">Nonomuraea montanisoli</name>
    <dbReference type="NCBI Taxonomy" id="2741721"/>
    <lineage>
        <taxon>Bacteria</taxon>
        <taxon>Bacillati</taxon>
        <taxon>Actinomycetota</taxon>
        <taxon>Actinomycetes</taxon>
        <taxon>Streptosporangiales</taxon>
        <taxon>Streptosporangiaceae</taxon>
        <taxon>Nonomuraea</taxon>
    </lineage>
</organism>
<keyword evidence="2 5" id="KW-0418">Kinase</keyword>
<dbReference type="InterPro" id="IPR036117">
    <property type="entry name" value="DhaL_dom_sf"/>
</dbReference>
<evidence type="ECO:0000256" key="3">
    <source>
        <dbReference type="SAM" id="MobiDB-lite"/>
    </source>
</evidence>
<dbReference type="InterPro" id="IPR012737">
    <property type="entry name" value="DhaK_L_YcgS"/>
</dbReference>
<dbReference type="GO" id="GO:0004371">
    <property type="term" value="F:glycerone kinase activity"/>
    <property type="evidence" value="ECO:0007669"/>
    <property type="project" value="InterPro"/>
</dbReference>
<dbReference type="PROSITE" id="PS51480">
    <property type="entry name" value="DHAL"/>
    <property type="match status" value="1"/>
</dbReference>
<dbReference type="SMART" id="SM01120">
    <property type="entry name" value="Dak2"/>
    <property type="match status" value="1"/>
</dbReference>
<protein>
    <submittedName>
        <fullName evidence="5">Dihydroxyacetone kinase subunit L</fullName>
    </submittedName>
</protein>
<reference evidence="5 6" key="1">
    <citation type="submission" date="2020-06" db="EMBL/GenBank/DDBJ databases">
        <title>Nonomuraea sp. SMC257, a novel actinomycete isolated from soil.</title>
        <authorList>
            <person name="Chanama M."/>
        </authorList>
    </citation>
    <scope>NUCLEOTIDE SEQUENCE [LARGE SCALE GENOMIC DNA]</scope>
    <source>
        <strain evidence="5 6">SMC257</strain>
    </source>
</reference>
<dbReference type="SUPFAM" id="SSF101473">
    <property type="entry name" value="DhaL-like"/>
    <property type="match status" value="1"/>
</dbReference>
<dbReference type="FunFam" id="1.25.40.340:FF:000002">
    <property type="entry name" value="Dihydroxyacetone kinase, L subunit"/>
    <property type="match status" value="1"/>
</dbReference>
<comment type="caution">
    <text evidence="5">The sequence shown here is derived from an EMBL/GenBank/DDBJ whole genome shotgun (WGS) entry which is preliminary data.</text>
</comment>
<dbReference type="GO" id="GO:0005829">
    <property type="term" value="C:cytosol"/>
    <property type="evidence" value="ECO:0007669"/>
    <property type="project" value="TreeGrafter"/>
</dbReference>
<gene>
    <name evidence="5" type="primary">dhaL</name>
    <name evidence="5" type="ORF">HTZ77_23790</name>
</gene>
<dbReference type="InterPro" id="IPR004007">
    <property type="entry name" value="DhaL_dom"/>
</dbReference>
<dbReference type="GO" id="GO:0019563">
    <property type="term" value="P:glycerol catabolic process"/>
    <property type="evidence" value="ECO:0007669"/>
    <property type="project" value="TreeGrafter"/>
</dbReference>
<dbReference type="RefSeq" id="WP_175591889.1">
    <property type="nucleotide sequence ID" value="NZ_JABWGN010000009.1"/>
</dbReference>
<feature type="domain" description="DhaL" evidence="4">
    <location>
        <begin position="34"/>
        <end position="238"/>
    </location>
</feature>
<proteinExistence type="predicted"/>
<dbReference type="EMBL" id="JABWGN010000009">
    <property type="protein sequence ID" value="NUW34437.1"/>
    <property type="molecule type" value="Genomic_DNA"/>
</dbReference>
<dbReference type="Gene3D" id="1.25.40.340">
    <property type="match status" value="1"/>
</dbReference>
<dbReference type="Pfam" id="PF02734">
    <property type="entry name" value="Dak2"/>
    <property type="match status" value="1"/>
</dbReference>
<keyword evidence="6" id="KW-1185">Reference proteome</keyword>
<dbReference type="InterPro" id="IPR050861">
    <property type="entry name" value="Dihydroxyacetone_Kinase"/>
</dbReference>
<dbReference type="Proteomes" id="UP000586042">
    <property type="component" value="Unassembled WGS sequence"/>
</dbReference>
<evidence type="ECO:0000259" key="4">
    <source>
        <dbReference type="PROSITE" id="PS51480"/>
    </source>
</evidence>
<sequence length="246" mass="24072">MNAATDGATGSGTGAGTGGGAGAAAGGGGGLDTAFVVAWLEEAAGEIARQRDRLTELDAAIGDADHGTNLDRGFSEVLRALRETPPSSPAQALMAAGATLIRRVGGASGPLYGSAFRQMGRTLDSGEAPGASVTPAAFAEAFGAGVTAVERLGKAAAGDKTMIDALAPASRALSQAVRDGLETREALTRAARAAADGARATVPMTARRGRASYLGERSVGHEDPGAASAALIVAALATAASRTAAG</sequence>
<dbReference type="NCBIfam" id="TIGR02365">
    <property type="entry name" value="dha_L_ycgS"/>
    <property type="match status" value="1"/>
</dbReference>
<keyword evidence="1" id="KW-0808">Transferase</keyword>
<feature type="compositionally biased region" description="Gly residues" evidence="3">
    <location>
        <begin position="9"/>
        <end position="24"/>
    </location>
</feature>
<evidence type="ECO:0000313" key="6">
    <source>
        <dbReference type="Proteomes" id="UP000586042"/>
    </source>
</evidence>
<evidence type="ECO:0000256" key="1">
    <source>
        <dbReference type="ARBA" id="ARBA00022679"/>
    </source>
</evidence>
<name>A0A7Y6IA16_9ACTN</name>
<evidence type="ECO:0000256" key="2">
    <source>
        <dbReference type="ARBA" id="ARBA00022777"/>
    </source>
</evidence>
<dbReference type="AlphaFoldDB" id="A0A7Y6IA16"/>
<accession>A0A7Y6IA16</accession>
<dbReference type="PANTHER" id="PTHR28629:SF4">
    <property type="entry name" value="TRIOKINASE_FMN CYCLASE"/>
    <property type="match status" value="1"/>
</dbReference>
<feature type="region of interest" description="Disordered" evidence="3">
    <location>
        <begin position="1"/>
        <end position="24"/>
    </location>
</feature>